<feature type="non-terminal residue" evidence="1">
    <location>
        <position position="1"/>
    </location>
</feature>
<dbReference type="Proteomes" id="UP000221165">
    <property type="component" value="Unassembled WGS sequence"/>
</dbReference>
<gene>
    <name evidence="1" type="ORF">CSUI_011548</name>
</gene>
<name>A0A2C6KDD3_9APIC</name>
<feature type="non-terminal residue" evidence="1">
    <location>
        <position position="74"/>
    </location>
</feature>
<organism evidence="1 2">
    <name type="scientific">Cystoisospora suis</name>
    <dbReference type="NCBI Taxonomy" id="483139"/>
    <lineage>
        <taxon>Eukaryota</taxon>
        <taxon>Sar</taxon>
        <taxon>Alveolata</taxon>
        <taxon>Apicomplexa</taxon>
        <taxon>Conoidasida</taxon>
        <taxon>Coccidia</taxon>
        <taxon>Eucoccidiorida</taxon>
        <taxon>Eimeriorina</taxon>
        <taxon>Sarcocystidae</taxon>
        <taxon>Cystoisospora</taxon>
    </lineage>
</organism>
<reference evidence="1 2" key="1">
    <citation type="journal article" date="2017" name="Int. J. Parasitol.">
        <title>The genome of the protozoan parasite Cystoisospora suis and a reverse vaccinology approach to identify vaccine candidates.</title>
        <authorList>
            <person name="Palmieri N."/>
            <person name="Shrestha A."/>
            <person name="Ruttkowski B."/>
            <person name="Beck T."/>
            <person name="Vogl C."/>
            <person name="Tomley F."/>
            <person name="Blake D.P."/>
            <person name="Joachim A."/>
        </authorList>
    </citation>
    <scope>NUCLEOTIDE SEQUENCE [LARGE SCALE GENOMIC DNA]</scope>
    <source>
        <strain evidence="1 2">Wien I</strain>
    </source>
</reference>
<sequence>QYWRKSPAAPTLFFFFWRFKWRLSRRHAIRRRRRRAEFSPFLCCARPFTDAGFPSASLQTNDDGRGSWGVRFSR</sequence>
<dbReference type="VEuPathDB" id="ToxoDB:CSUI_011548"/>
<evidence type="ECO:0000313" key="1">
    <source>
        <dbReference type="EMBL" id="PHJ14642.1"/>
    </source>
</evidence>
<dbReference type="RefSeq" id="XP_067916378.1">
    <property type="nucleotide sequence ID" value="XM_068071646.1"/>
</dbReference>
<keyword evidence="2" id="KW-1185">Reference proteome</keyword>
<protein>
    <submittedName>
        <fullName evidence="1">Uncharacterized protein</fullName>
    </submittedName>
</protein>
<evidence type="ECO:0000313" key="2">
    <source>
        <dbReference type="Proteomes" id="UP000221165"/>
    </source>
</evidence>
<dbReference type="AlphaFoldDB" id="A0A2C6KDD3"/>
<comment type="caution">
    <text evidence="1">The sequence shown here is derived from an EMBL/GenBank/DDBJ whole genome shotgun (WGS) entry which is preliminary data.</text>
</comment>
<proteinExistence type="predicted"/>
<dbReference type="EMBL" id="MIGC01013344">
    <property type="protein sequence ID" value="PHJ14642.1"/>
    <property type="molecule type" value="Genomic_DNA"/>
</dbReference>
<accession>A0A2C6KDD3</accession>
<dbReference type="GeneID" id="94434857"/>